<dbReference type="EnsemblPlants" id="KEH41913">
    <property type="protein sequence ID" value="KEH41913"/>
    <property type="gene ID" value="MTR_1g057390"/>
</dbReference>
<protein>
    <submittedName>
        <fullName evidence="1 2">Uncharacterized protein</fullName>
    </submittedName>
</protein>
<accession>A0A072VKH9</accession>
<evidence type="ECO:0000313" key="2">
    <source>
        <dbReference type="EnsemblPlants" id="KEH41913"/>
    </source>
</evidence>
<dbReference type="Proteomes" id="UP000002051">
    <property type="component" value="Unassembled WGS sequence"/>
</dbReference>
<dbReference type="AlphaFoldDB" id="A0A072VKH9"/>
<organism evidence="1 3">
    <name type="scientific">Medicago truncatula</name>
    <name type="common">Barrel medic</name>
    <name type="synonym">Medicago tribuloides</name>
    <dbReference type="NCBI Taxonomy" id="3880"/>
    <lineage>
        <taxon>Eukaryota</taxon>
        <taxon>Viridiplantae</taxon>
        <taxon>Streptophyta</taxon>
        <taxon>Embryophyta</taxon>
        <taxon>Tracheophyta</taxon>
        <taxon>Spermatophyta</taxon>
        <taxon>Magnoliopsida</taxon>
        <taxon>eudicotyledons</taxon>
        <taxon>Gunneridae</taxon>
        <taxon>Pentapetalae</taxon>
        <taxon>rosids</taxon>
        <taxon>fabids</taxon>
        <taxon>Fabales</taxon>
        <taxon>Fabaceae</taxon>
        <taxon>Papilionoideae</taxon>
        <taxon>50 kb inversion clade</taxon>
        <taxon>NPAAA clade</taxon>
        <taxon>Hologalegina</taxon>
        <taxon>IRL clade</taxon>
        <taxon>Trifolieae</taxon>
        <taxon>Medicago</taxon>
    </lineage>
</organism>
<evidence type="ECO:0000313" key="1">
    <source>
        <dbReference type="EMBL" id="KEH41913.1"/>
    </source>
</evidence>
<name>A0A072VKH9_MEDTR</name>
<dbReference type="HOGENOM" id="CLU_2486716_0_0_1"/>
<sequence length="87" mass="9983">MPTVAATDRDTTLMNAVATVLPEKSNEDVFSVVEEWNDIQERLKKVPYQMKLQIKEVLRQLTFLEATMLSPPPRKVPTKGAKKKEKR</sequence>
<evidence type="ECO:0000313" key="3">
    <source>
        <dbReference type="Proteomes" id="UP000002051"/>
    </source>
</evidence>
<keyword evidence="3" id="KW-1185">Reference proteome</keyword>
<reference evidence="1 3" key="2">
    <citation type="journal article" date="2014" name="BMC Genomics">
        <title>An improved genome release (version Mt4.0) for the model legume Medicago truncatula.</title>
        <authorList>
            <person name="Tang H."/>
            <person name="Krishnakumar V."/>
            <person name="Bidwell S."/>
            <person name="Rosen B."/>
            <person name="Chan A."/>
            <person name="Zhou S."/>
            <person name="Gentzbittel L."/>
            <person name="Childs K.L."/>
            <person name="Yandell M."/>
            <person name="Gundlach H."/>
            <person name="Mayer K.F."/>
            <person name="Schwartz D.C."/>
            <person name="Town C.D."/>
        </authorList>
    </citation>
    <scope>GENOME REANNOTATION</scope>
    <source>
        <strain evidence="1">A17</strain>
        <strain evidence="2 3">cv. Jemalong A17</strain>
    </source>
</reference>
<proteinExistence type="predicted"/>
<gene>
    <name evidence="1" type="ordered locus">MTR_1g057390</name>
</gene>
<reference evidence="2" key="3">
    <citation type="submission" date="2015-04" db="UniProtKB">
        <authorList>
            <consortium name="EnsemblPlants"/>
        </authorList>
    </citation>
    <scope>IDENTIFICATION</scope>
    <source>
        <strain evidence="2">cv. Jemalong A17</strain>
    </source>
</reference>
<dbReference type="EMBL" id="CM001217">
    <property type="protein sequence ID" value="KEH41913.1"/>
    <property type="molecule type" value="Genomic_DNA"/>
</dbReference>
<reference evidence="1 3" key="1">
    <citation type="journal article" date="2011" name="Nature">
        <title>The Medicago genome provides insight into the evolution of rhizobial symbioses.</title>
        <authorList>
            <person name="Young N.D."/>
            <person name="Debelle F."/>
            <person name="Oldroyd G.E."/>
            <person name="Geurts R."/>
            <person name="Cannon S.B."/>
            <person name="Udvardi M.K."/>
            <person name="Benedito V.A."/>
            <person name="Mayer K.F."/>
            <person name="Gouzy J."/>
            <person name="Schoof H."/>
            <person name="Van de Peer Y."/>
            <person name="Proost S."/>
            <person name="Cook D.R."/>
            <person name="Meyers B.C."/>
            <person name="Spannagl M."/>
            <person name="Cheung F."/>
            <person name="De Mita S."/>
            <person name="Krishnakumar V."/>
            <person name="Gundlach H."/>
            <person name="Zhou S."/>
            <person name="Mudge J."/>
            <person name="Bharti A.K."/>
            <person name="Murray J.D."/>
            <person name="Naoumkina M.A."/>
            <person name="Rosen B."/>
            <person name="Silverstein K.A."/>
            <person name="Tang H."/>
            <person name="Rombauts S."/>
            <person name="Zhao P.X."/>
            <person name="Zhou P."/>
            <person name="Barbe V."/>
            <person name="Bardou P."/>
            <person name="Bechner M."/>
            <person name="Bellec A."/>
            <person name="Berger A."/>
            <person name="Berges H."/>
            <person name="Bidwell S."/>
            <person name="Bisseling T."/>
            <person name="Choisne N."/>
            <person name="Couloux A."/>
            <person name="Denny R."/>
            <person name="Deshpande S."/>
            <person name="Dai X."/>
            <person name="Doyle J.J."/>
            <person name="Dudez A.M."/>
            <person name="Farmer A.D."/>
            <person name="Fouteau S."/>
            <person name="Franken C."/>
            <person name="Gibelin C."/>
            <person name="Gish J."/>
            <person name="Goldstein S."/>
            <person name="Gonzalez A.J."/>
            <person name="Green P.J."/>
            <person name="Hallab A."/>
            <person name="Hartog M."/>
            <person name="Hua A."/>
            <person name="Humphray S.J."/>
            <person name="Jeong D.H."/>
            <person name="Jing Y."/>
            <person name="Jocker A."/>
            <person name="Kenton S.M."/>
            <person name="Kim D.J."/>
            <person name="Klee K."/>
            <person name="Lai H."/>
            <person name="Lang C."/>
            <person name="Lin S."/>
            <person name="Macmil S.L."/>
            <person name="Magdelenat G."/>
            <person name="Matthews L."/>
            <person name="McCorrison J."/>
            <person name="Monaghan E.L."/>
            <person name="Mun J.H."/>
            <person name="Najar F.Z."/>
            <person name="Nicholson C."/>
            <person name="Noirot C."/>
            <person name="O'Bleness M."/>
            <person name="Paule C.R."/>
            <person name="Poulain J."/>
            <person name="Prion F."/>
            <person name="Qin B."/>
            <person name="Qu C."/>
            <person name="Retzel E.F."/>
            <person name="Riddle C."/>
            <person name="Sallet E."/>
            <person name="Samain S."/>
            <person name="Samson N."/>
            <person name="Sanders I."/>
            <person name="Saurat O."/>
            <person name="Scarpelli C."/>
            <person name="Schiex T."/>
            <person name="Segurens B."/>
            <person name="Severin A.J."/>
            <person name="Sherrier D.J."/>
            <person name="Shi R."/>
            <person name="Sims S."/>
            <person name="Singer S.R."/>
            <person name="Sinharoy S."/>
            <person name="Sterck L."/>
            <person name="Viollet A."/>
            <person name="Wang B.B."/>
            <person name="Wang K."/>
            <person name="Wang M."/>
            <person name="Wang X."/>
            <person name="Warfsmann J."/>
            <person name="Weissenbach J."/>
            <person name="White D.D."/>
            <person name="White J.D."/>
            <person name="Wiley G.B."/>
            <person name="Wincker P."/>
            <person name="Xing Y."/>
            <person name="Yang L."/>
            <person name="Yao Z."/>
            <person name="Ying F."/>
            <person name="Zhai J."/>
            <person name="Zhou L."/>
            <person name="Zuber A."/>
            <person name="Denarie J."/>
            <person name="Dixon R.A."/>
            <person name="May G.D."/>
            <person name="Schwartz D.C."/>
            <person name="Rogers J."/>
            <person name="Quetier F."/>
            <person name="Town C.D."/>
            <person name="Roe B.A."/>
        </authorList>
    </citation>
    <scope>NUCLEOTIDE SEQUENCE [LARGE SCALE GENOMIC DNA]</scope>
    <source>
        <strain evidence="1">A17</strain>
        <strain evidence="2 3">cv. Jemalong A17</strain>
    </source>
</reference>